<dbReference type="InterPro" id="IPR000276">
    <property type="entry name" value="GPCR_Rhodpsn"/>
</dbReference>
<evidence type="ECO:0000313" key="9">
    <source>
        <dbReference type="RefSeq" id="XP_019627878.1"/>
    </source>
</evidence>
<keyword evidence="5 6" id="KW-0472">Membrane</keyword>
<feature type="transmembrane region" description="Helical" evidence="6">
    <location>
        <begin position="287"/>
        <end position="312"/>
    </location>
</feature>
<keyword evidence="3 6" id="KW-0812">Transmembrane</keyword>
<organism evidence="8 9">
    <name type="scientific">Branchiostoma belcheri</name>
    <name type="common">Amphioxus</name>
    <dbReference type="NCBI Taxonomy" id="7741"/>
    <lineage>
        <taxon>Eukaryota</taxon>
        <taxon>Metazoa</taxon>
        <taxon>Chordata</taxon>
        <taxon>Cephalochordata</taxon>
        <taxon>Leptocardii</taxon>
        <taxon>Amphioxiformes</taxon>
        <taxon>Branchiostomatidae</taxon>
        <taxon>Branchiostoma</taxon>
    </lineage>
</organism>
<dbReference type="GeneID" id="109472536"/>
<dbReference type="InterPro" id="IPR017452">
    <property type="entry name" value="GPCR_Rhodpsn_7TM"/>
</dbReference>
<feature type="transmembrane region" description="Helical" evidence="6">
    <location>
        <begin position="93"/>
        <end position="113"/>
    </location>
</feature>
<evidence type="ECO:0000313" key="8">
    <source>
        <dbReference type="Proteomes" id="UP000515135"/>
    </source>
</evidence>
<dbReference type="Proteomes" id="UP000515135">
    <property type="component" value="Unplaced"/>
</dbReference>
<dbReference type="PANTHER" id="PTHR22750">
    <property type="entry name" value="G-PROTEIN COUPLED RECEPTOR"/>
    <property type="match status" value="1"/>
</dbReference>
<keyword evidence="8" id="KW-1185">Reference proteome</keyword>
<keyword evidence="4 6" id="KW-1133">Transmembrane helix</keyword>
<dbReference type="PROSITE" id="PS50262">
    <property type="entry name" value="G_PROTEIN_RECEP_F1_2"/>
    <property type="match status" value="1"/>
</dbReference>
<accession>A0A6P4YU57</accession>
<protein>
    <submittedName>
        <fullName evidence="9">Sphingosine 1-phosphate receptor 1-like</fullName>
    </submittedName>
</protein>
<dbReference type="Gene3D" id="1.20.1070.10">
    <property type="entry name" value="Rhodopsin 7-helix transmembrane proteins"/>
    <property type="match status" value="1"/>
</dbReference>
<name>A0A6P4YU57_BRABE</name>
<evidence type="ECO:0000256" key="5">
    <source>
        <dbReference type="ARBA" id="ARBA00023136"/>
    </source>
</evidence>
<dbReference type="KEGG" id="bbel:109472536"/>
<feature type="transmembrane region" description="Helical" evidence="6">
    <location>
        <begin position="125"/>
        <end position="149"/>
    </location>
</feature>
<evidence type="ECO:0000256" key="2">
    <source>
        <dbReference type="ARBA" id="ARBA00022475"/>
    </source>
</evidence>
<dbReference type="SUPFAM" id="SSF81321">
    <property type="entry name" value="Family A G protein-coupled receptor-like"/>
    <property type="match status" value="1"/>
</dbReference>
<dbReference type="Pfam" id="PF00001">
    <property type="entry name" value="7tm_1"/>
    <property type="match status" value="1"/>
</dbReference>
<feature type="transmembrane region" description="Helical" evidence="6">
    <location>
        <begin position="170"/>
        <end position="187"/>
    </location>
</feature>
<gene>
    <name evidence="9" type="primary">LOC109472536</name>
</gene>
<feature type="transmembrane region" description="Helical" evidence="6">
    <location>
        <begin position="60"/>
        <end position="81"/>
    </location>
</feature>
<sequence length="450" mass="50553">MFNNSSDSWLVTEKTLVPEMPNLLSCYRWYLRDKTVSNAQANEACSKHVDLVRLGTGTDIVFWLLGILIITANVVVLWGIIVTRKLSKTVSLLLANLATTDLFAGVVLLYRTVGHLLHSAMYKVILTFVDLTTLTQLLSASALSLLSVYSYVAIRHPIFFRIHAGSAERYVGIVLACTWVSFSLLTLSPNMGWNCIDMHILTTGTCIVYYPVAFVIICASMLLFLCGVMLFTNISTFIAIKGRRKKRFGKQVAPQVITVTAVNQHRINAQDEARRKFQRTLHRARTVMIHVVVAFVFWLLSSLFVAVCLVIPNMRLGAFACMCANSFINPIATLVRTPDLRQGIWQKLTRSHRIAASGFMRNRTIEDEVQSGPGNAPSSQDPTQKSLHAMKELPQTLKKCDWEIYDDDLETAGLEETSSKRQTETKLTKLKTENLEQGRNEQRQVAIVHI</sequence>
<dbReference type="GO" id="GO:0004930">
    <property type="term" value="F:G protein-coupled receptor activity"/>
    <property type="evidence" value="ECO:0007669"/>
    <property type="project" value="InterPro"/>
</dbReference>
<evidence type="ECO:0000256" key="4">
    <source>
        <dbReference type="ARBA" id="ARBA00022989"/>
    </source>
</evidence>
<dbReference type="RefSeq" id="XP_019627878.1">
    <property type="nucleotide sequence ID" value="XM_019772319.1"/>
</dbReference>
<feature type="domain" description="G-protein coupled receptors family 1 profile" evidence="7">
    <location>
        <begin position="72"/>
        <end position="299"/>
    </location>
</feature>
<reference evidence="9" key="1">
    <citation type="submission" date="2025-08" db="UniProtKB">
        <authorList>
            <consortium name="RefSeq"/>
        </authorList>
    </citation>
    <scope>IDENTIFICATION</scope>
    <source>
        <tissue evidence="9">Gonad</tissue>
    </source>
</reference>
<dbReference type="PRINTS" id="PR00237">
    <property type="entry name" value="GPCRRHODOPSN"/>
</dbReference>
<dbReference type="AlphaFoldDB" id="A0A6P4YU57"/>
<evidence type="ECO:0000259" key="7">
    <source>
        <dbReference type="PROSITE" id="PS50262"/>
    </source>
</evidence>
<evidence type="ECO:0000256" key="3">
    <source>
        <dbReference type="ARBA" id="ARBA00022692"/>
    </source>
</evidence>
<keyword evidence="2" id="KW-1003">Cell membrane</keyword>
<feature type="transmembrane region" description="Helical" evidence="6">
    <location>
        <begin position="207"/>
        <end position="240"/>
    </location>
</feature>
<evidence type="ECO:0000256" key="6">
    <source>
        <dbReference type="SAM" id="Phobius"/>
    </source>
</evidence>
<comment type="subcellular location">
    <subcellularLocation>
        <location evidence="1">Cell membrane</location>
        <topology evidence="1">Multi-pass membrane protein</topology>
    </subcellularLocation>
</comment>
<dbReference type="GO" id="GO:0005886">
    <property type="term" value="C:plasma membrane"/>
    <property type="evidence" value="ECO:0007669"/>
    <property type="project" value="UniProtKB-SubCell"/>
</dbReference>
<evidence type="ECO:0000256" key="1">
    <source>
        <dbReference type="ARBA" id="ARBA00004651"/>
    </source>
</evidence>
<proteinExistence type="predicted"/>